<evidence type="ECO:0000313" key="6">
    <source>
        <dbReference type="Proteomes" id="UP000198462"/>
    </source>
</evidence>
<reference evidence="6" key="1">
    <citation type="submission" date="2017-05" db="EMBL/GenBank/DDBJ databases">
        <authorList>
            <person name="Lin X."/>
        </authorList>
    </citation>
    <scope>NUCLEOTIDE SEQUENCE [LARGE SCALE GENOMIC DNA]</scope>
    <source>
        <strain evidence="6">JLT2012</strain>
    </source>
</reference>
<dbReference type="RefSeq" id="WP_088712222.1">
    <property type="nucleotide sequence ID" value="NZ_NFZT01000001.1"/>
</dbReference>
<dbReference type="SUPFAM" id="SSF46785">
    <property type="entry name" value="Winged helix' DNA-binding domain"/>
    <property type="match status" value="1"/>
</dbReference>
<evidence type="ECO:0000256" key="1">
    <source>
        <dbReference type="ARBA" id="ARBA00023015"/>
    </source>
</evidence>
<sequence length="221" mass="24722">MLQKKGRKLPPWKGVLATRQIYAQTMAELLRKEHGDSHRAVKQIMRQTHASERTVKHWLSGQHGPDTVFFLRLVVSSPVIRAFVLGIIEGPVAAKLSGPVDRYALAAARGAYVVGEFAGGRRPADHRPNDPKDDSNRDPMNDPDRAELNERQYWFLARLAEGDRCGASEIMALWQVSLKTARRDIAALKTANLICYVGSRRKGRYRRTTGAPETDERPLGG</sequence>
<evidence type="ECO:0000313" key="5">
    <source>
        <dbReference type="EMBL" id="OWV33444.1"/>
    </source>
</evidence>
<accession>A0A219B5I8</accession>
<dbReference type="InterPro" id="IPR036388">
    <property type="entry name" value="WH-like_DNA-bd_sf"/>
</dbReference>
<comment type="caution">
    <text evidence="5">The sequence shown here is derived from an EMBL/GenBank/DDBJ whole genome shotgun (WGS) entry which is preliminary data.</text>
</comment>
<feature type="domain" description="HTH deoR-type" evidence="4">
    <location>
        <begin position="156"/>
        <end position="194"/>
    </location>
</feature>
<dbReference type="Pfam" id="PF08220">
    <property type="entry name" value="HTH_DeoR"/>
    <property type="match status" value="1"/>
</dbReference>
<name>A0A219B5I8_9SPHN</name>
<dbReference type="InterPro" id="IPR036390">
    <property type="entry name" value="WH_DNA-bd_sf"/>
</dbReference>
<keyword evidence="6" id="KW-1185">Reference proteome</keyword>
<feature type="compositionally biased region" description="Basic and acidic residues" evidence="3">
    <location>
        <begin position="122"/>
        <end position="145"/>
    </location>
</feature>
<keyword evidence="1" id="KW-0805">Transcription regulation</keyword>
<dbReference type="AlphaFoldDB" id="A0A219B5I8"/>
<dbReference type="EMBL" id="NFZT01000001">
    <property type="protein sequence ID" value="OWV33444.1"/>
    <property type="molecule type" value="Genomic_DNA"/>
</dbReference>
<evidence type="ECO:0000256" key="2">
    <source>
        <dbReference type="ARBA" id="ARBA00023163"/>
    </source>
</evidence>
<gene>
    <name evidence="5" type="ORF">B5C34_08205</name>
</gene>
<dbReference type="OrthoDB" id="8611097at2"/>
<proteinExistence type="predicted"/>
<feature type="region of interest" description="Disordered" evidence="3">
    <location>
        <begin position="119"/>
        <end position="145"/>
    </location>
</feature>
<evidence type="ECO:0000259" key="4">
    <source>
        <dbReference type="Pfam" id="PF08220"/>
    </source>
</evidence>
<evidence type="ECO:0000256" key="3">
    <source>
        <dbReference type="SAM" id="MobiDB-lite"/>
    </source>
</evidence>
<dbReference type="GO" id="GO:0003700">
    <property type="term" value="F:DNA-binding transcription factor activity"/>
    <property type="evidence" value="ECO:0007669"/>
    <property type="project" value="InterPro"/>
</dbReference>
<dbReference type="InterPro" id="IPR001034">
    <property type="entry name" value="DeoR_HTH"/>
</dbReference>
<dbReference type="Proteomes" id="UP000198462">
    <property type="component" value="Unassembled WGS sequence"/>
</dbReference>
<keyword evidence="2" id="KW-0804">Transcription</keyword>
<organism evidence="5 6">
    <name type="scientific">Pacificimonas flava</name>
    <dbReference type="NCBI Taxonomy" id="1234595"/>
    <lineage>
        <taxon>Bacteria</taxon>
        <taxon>Pseudomonadati</taxon>
        <taxon>Pseudomonadota</taxon>
        <taxon>Alphaproteobacteria</taxon>
        <taxon>Sphingomonadales</taxon>
        <taxon>Sphingosinicellaceae</taxon>
        <taxon>Pacificimonas</taxon>
    </lineage>
</organism>
<dbReference type="Gene3D" id="1.10.10.10">
    <property type="entry name" value="Winged helix-like DNA-binding domain superfamily/Winged helix DNA-binding domain"/>
    <property type="match status" value="1"/>
</dbReference>
<protein>
    <recommendedName>
        <fullName evidence="4">HTH deoR-type domain-containing protein</fullName>
    </recommendedName>
</protein>